<reference evidence="1" key="2">
    <citation type="submission" date="2021-10" db="EMBL/GenBank/DDBJ databases">
        <authorList>
            <person name="Piombo E."/>
        </authorList>
    </citation>
    <scope>NUCLEOTIDE SEQUENCE</scope>
</reference>
<proteinExistence type="predicted"/>
<accession>A0ACA9U2U5</accession>
<name>A0ACA9U2U5_BIOOC</name>
<sequence>MDGRVCLRMIQRLMKKYYSRKWRAMQRIPLLKETAKIRLRWAKAWKDDIHLLLEVFRKPYEKFLY</sequence>
<gene>
    <name evidence="1" type="ORF">CRV2_00012507</name>
</gene>
<reference evidence="1" key="1">
    <citation type="submission" date="2020-04" db="EMBL/GenBank/DDBJ databases">
        <authorList>
            <person name="Broberg M."/>
        </authorList>
    </citation>
    <scope>NUCLEOTIDE SEQUENCE</scope>
</reference>
<dbReference type="EMBL" id="CADEHS020000012">
    <property type="protein sequence ID" value="CAG9947339.1"/>
    <property type="molecule type" value="Genomic_DNA"/>
</dbReference>
<protein>
    <submittedName>
        <fullName evidence="1">Uncharacterized protein</fullName>
    </submittedName>
</protein>
<organism evidence="1 2">
    <name type="scientific">Clonostachys rosea f. rosea IK726</name>
    <dbReference type="NCBI Taxonomy" id="1349383"/>
    <lineage>
        <taxon>Eukaryota</taxon>
        <taxon>Fungi</taxon>
        <taxon>Dikarya</taxon>
        <taxon>Ascomycota</taxon>
        <taxon>Pezizomycotina</taxon>
        <taxon>Sordariomycetes</taxon>
        <taxon>Hypocreomycetidae</taxon>
        <taxon>Hypocreales</taxon>
        <taxon>Bionectriaceae</taxon>
        <taxon>Clonostachys</taxon>
    </lineage>
</organism>
<dbReference type="Proteomes" id="UP000836387">
    <property type="component" value="Unassembled WGS sequence"/>
</dbReference>
<evidence type="ECO:0000313" key="2">
    <source>
        <dbReference type="Proteomes" id="UP000836387"/>
    </source>
</evidence>
<comment type="caution">
    <text evidence="1">The sequence shown here is derived from an EMBL/GenBank/DDBJ whole genome shotgun (WGS) entry which is preliminary data.</text>
</comment>
<evidence type="ECO:0000313" key="1">
    <source>
        <dbReference type="EMBL" id="CAG9947339.1"/>
    </source>
</evidence>
<keyword evidence="2" id="KW-1185">Reference proteome</keyword>